<name>A0A7X4HFY1_9BURK</name>
<accession>A0A7X4HFY1</accession>
<feature type="chain" id="PRO_5031172848" evidence="1">
    <location>
        <begin position="39"/>
        <end position="415"/>
    </location>
</feature>
<dbReference type="Gene3D" id="2.40.30.170">
    <property type="match status" value="1"/>
</dbReference>
<dbReference type="PANTHER" id="PTHR30469">
    <property type="entry name" value="MULTIDRUG RESISTANCE PROTEIN MDTA"/>
    <property type="match status" value="1"/>
</dbReference>
<sequence length="415" mass="44714">MDTALAPDIIRRRRRRTLAAAAAALALACAAAWGINRAAGPSVSLSDIAVAEIRRGSIANTVSAAGVVVPEHEELVPSPIQSRVAKVHAKLGQQVAAGELLLELDDRNVRLALDGIREQIAQQDNRILGLTLDMDQKRKQYASAIELLELDLQSTRAKRERYATLRAVGAVSGEDMLTAELNVQRTEVQLRQQKELIEDNRRSTASGVEGARLQKSILQKQLDQQRILLAQTQVRAPFAGMLTSLAAEEGAAVAVGQLVAKVSDLGNYRVEATLSDFHTRLLSPGQAVRVEQGKQVLAGRVHTILPEIQNGTVKLLVALEQPSHALLRNKLRVDVNIVTEQKTNVLVADSGPAFNGKGRQAVFVLRGGTAHKAMLDIGASDGKAVEIAGGAQAGERVIISDVSRYKELDSIRIQQ</sequence>
<proteinExistence type="predicted"/>
<dbReference type="InterPro" id="IPR058647">
    <property type="entry name" value="BSH_CzcB-like"/>
</dbReference>
<dbReference type="SUPFAM" id="SSF111369">
    <property type="entry name" value="HlyD-like secretion proteins"/>
    <property type="match status" value="1"/>
</dbReference>
<keyword evidence="1" id="KW-0732">Signal</keyword>
<comment type="caution">
    <text evidence="3">The sequence shown here is derived from an EMBL/GenBank/DDBJ whole genome shotgun (WGS) entry which is preliminary data.</text>
</comment>
<dbReference type="Gene3D" id="2.40.420.20">
    <property type="match status" value="1"/>
</dbReference>
<organism evidence="3 4">
    <name type="scientific">Pseudoduganella aquatica</name>
    <dbReference type="NCBI Taxonomy" id="2660641"/>
    <lineage>
        <taxon>Bacteria</taxon>
        <taxon>Pseudomonadati</taxon>
        <taxon>Pseudomonadota</taxon>
        <taxon>Betaproteobacteria</taxon>
        <taxon>Burkholderiales</taxon>
        <taxon>Oxalobacteraceae</taxon>
        <taxon>Telluria group</taxon>
        <taxon>Pseudoduganella</taxon>
    </lineage>
</organism>
<evidence type="ECO:0000313" key="4">
    <source>
        <dbReference type="Proteomes" id="UP000450676"/>
    </source>
</evidence>
<evidence type="ECO:0000256" key="1">
    <source>
        <dbReference type="SAM" id="SignalP"/>
    </source>
</evidence>
<dbReference type="Gene3D" id="1.10.287.470">
    <property type="entry name" value="Helix hairpin bin"/>
    <property type="match status" value="1"/>
</dbReference>
<dbReference type="Proteomes" id="UP000450676">
    <property type="component" value="Unassembled WGS sequence"/>
</dbReference>
<dbReference type="GO" id="GO:0015562">
    <property type="term" value="F:efflux transmembrane transporter activity"/>
    <property type="evidence" value="ECO:0007669"/>
    <property type="project" value="TreeGrafter"/>
</dbReference>
<protein>
    <submittedName>
        <fullName evidence="3">HlyD family efflux transporter periplasmic adaptor subunit</fullName>
    </submittedName>
</protein>
<keyword evidence="4" id="KW-1185">Reference proteome</keyword>
<dbReference type="Gene3D" id="2.40.50.100">
    <property type="match status" value="1"/>
</dbReference>
<gene>
    <name evidence="3" type="ORF">GTP77_24835</name>
</gene>
<feature type="domain" description="CzcB-like barrel-sandwich hybrid" evidence="2">
    <location>
        <begin position="76"/>
        <end position="264"/>
    </location>
</feature>
<evidence type="ECO:0000259" key="2">
    <source>
        <dbReference type="Pfam" id="PF25973"/>
    </source>
</evidence>
<dbReference type="AlphaFoldDB" id="A0A7X4HFY1"/>
<reference evidence="3 4" key="1">
    <citation type="submission" date="2019-12" db="EMBL/GenBank/DDBJ databases">
        <title>Novel species isolated from a subtropical stream in China.</title>
        <authorList>
            <person name="Lu H."/>
        </authorList>
    </citation>
    <scope>NUCLEOTIDE SEQUENCE [LARGE SCALE GENOMIC DNA]</scope>
    <source>
        <strain evidence="3 4">FT127W</strain>
    </source>
</reference>
<feature type="signal peptide" evidence="1">
    <location>
        <begin position="1"/>
        <end position="38"/>
    </location>
</feature>
<dbReference type="GO" id="GO:1990281">
    <property type="term" value="C:efflux pump complex"/>
    <property type="evidence" value="ECO:0007669"/>
    <property type="project" value="TreeGrafter"/>
</dbReference>
<dbReference type="Pfam" id="PF25973">
    <property type="entry name" value="BSH_CzcB"/>
    <property type="match status" value="1"/>
</dbReference>
<evidence type="ECO:0000313" key="3">
    <source>
        <dbReference type="EMBL" id="MYN10548.1"/>
    </source>
</evidence>
<dbReference type="EMBL" id="WWCU01000040">
    <property type="protein sequence ID" value="MYN10548.1"/>
    <property type="molecule type" value="Genomic_DNA"/>
</dbReference>
<dbReference type="RefSeq" id="WP_161074837.1">
    <property type="nucleotide sequence ID" value="NZ_WWCU01000040.1"/>
</dbReference>
<dbReference type="PANTHER" id="PTHR30469:SF15">
    <property type="entry name" value="HLYD FAMILY OF SECRETION PROTEINS"/>
    <property type="match status" value="1"/>
</dbReference>